<dbReference type="PANTHER" id="PTHR22803">
    <property type="entry name" value="MANNOSE, PHOSPHOLIPASE, LECTIN RECEPTOR RELATED"/>
    <property type="match status" value="1"/>
</dbReference>
<keyword evidence="3" id="KW-1185">Reference proteome</keyword>
<dbReference type="InterPro" id="IPR016187">
    <property type="entry name" value="CTDL_fold"/>
</dbReference>
<dbReference type="InterPro" id="IPR016186">
    <property type="entry name" value="C-type_lectin-like/link_sf"/>
</dbReference>
<reference evidence="2" key="2">
    <citation type="submission" date="2025-09" db="UniProtKB">
        <authorList>
            <consortium name="Ensembl"/>
        </authorList>
    </citation>
    <scope>IDENTIFICATION</scope>
</reference>
<organism evidence="2 3">
    <name type="scientific">Poecilia mexicana</name>
    <dbReference type="NCBI Taxonomy" id="48701"/>
    <lineage>
        <taxon>Eukaryota</taxon>
        <taxon>Metazoa</taxon>
        <taxon>Chordata</taxon>
        <taxon>Craniata</taxon>
        <taxon>Vertebrata</taxon>
        <taxon>Euteleostomi</taxon>
        <taxon>Actinopterygii</taxon>
        <taxon>Neopterygii</taxon>
        <taxon>Teleostei</taxon>
        <taxon>Neoteleostei</taxon>
        <taxon>Acanthomorphata</taxon>
        <taxon>Ovalentaria</taxon>
        <taxon>Atherinomorphae</taxon>
        <taxon>Cyprinodontiformes</taxon>
        <taxon>Poeciliidae</taxon>
        <taxon>Poeciliinae</taxon>
        <taxon>Poecilia</taxon>
    </lineage>
</organism>
<dbReference type="STRING" id="48701.ENSPMEP00000022814"/>
<evidence type="ECO:0000313" key="2">
    <source>
        <dbReference type="Ensembl" id="ENSPMEP00000022814.1"/>
    </source>
</evidence>
<reference evidence="2" key="1">
    <citation type="submission" date="2025-08" db="UniProtKB">
        <authorList>
            <consortium name="Ensembl"/>
        </authorList>
    </citation>
    <scope>IDENTIFICATION</scope>
</reference>
<protein>
    <recommendedName>
        <fullName evidence="1">C-type lectin domain-containing protein</fullName>
    </recommendedName>
</protein>
<evidence type="ECO:0000313" key="3">
    <source>
        <dbReference type="Proteomes" id="UP000261480"/>
    </source>
</evidence>
<name>A0A3B3Y661_9TELE</name>
<dbReference type="Proteomes" id="UP000261480">
    <property type="component" value="Unplaced"/>
</dbReference>
<dbReference type="CDD" id="cd00037">
    <property type="entry name" value="CLECT"/>
    <property type="match status" value="1"/>
</dbReference>
<dbReference type="SMART" id="SM00034">
    <property type="entry name" value="CLECT"/>
    <property type="match status" value="1"/>
</dbReference>
<proteinExistence type="predicted"/>
<dbReference type="InterPro" id="IPR001304">
    <property type="entry name" value="C-type_lectin-like"/>
</dbReference>
<dbReference type="SUPFAM" id="SSF56436">
    <property type="entry name" value="C-type lectin-like"/>
    <property type="match status" value="1"/>
</dbReference>
<dbReference type="Gene3D" id="3.10.100.10">
    <property type="entry name" value="Mannose-Binding Protein A, subunit A"/>
    <property type="match status" value="1"/>
</dbReference>
<dbReference type="Ensembl" id="ENSPMET00000011787.1">
    <property type="protein sequence ID" value="ENSPMEP00000022814.1"/>
    <property type="gene ID" value="ENSPMEG00000003941.1"/>
</dbReference>
<evidence type="ECO:0000259" key="1">
    <source>
        <dbReference type="PROSITE" id="PS50041"/>
    </source>
</evidence>
<feature type="domain" description="C-type lectin" evidence="1">
    <location>
        <begin position="121"/>
        <end position="242"/>
    </location>
</feature>
<sequence>MFVLDSCKVCVMFLPVEHKVITTGCIPVISTMKILSLSWFGFAVLTLAHAVSIPVTDEPVSPAEAADDLATHDNPFYPDHPPTEVPDDLVTHDDPFYPDHSPTEDGDYHGDFTCPDGWTMHSTQCLLFVPQNMTWNEAKENCASKGEGSLAAVYNEIQADEIYNELESAGHHGGPVWVGGSKTSEDPSWSWVDPISSGFAKFCDEQSSHDENNCLEISFGADSGSGCLTGRKCDAELPSVCAILLY</sequence>
<dbReference type="Pfam" id="PF00059">
    <property type="entry name" value="Lectin_C"/>
    <property type="match status" value="1"/>
</dbReference>
<accession>A0A3B3Y661</accession>
<dbReference type="PROSITE" id="PS50041">
    <property type="entry name" value="C_TYPE_LECTIN_2"/>
    <property type="match status" value="1"/>
</dbReference>
<dbReference type="AlphaFoldDB" id="A0A3B3Y661"/>
<dbReference type="InterPro" id="IPR050111">
    <property type="entry name" value="C-type_lectin/snaclec_domain"/>
</dbReference>